<evidence type="ECO:0000313" key="1">
    <source>
        <dbReference type="EMBL" id="PKX78427.1"/>
    </source>
</evidence>
<comment type="caution">
    <text evidence="1">The sequence shown here is derived from an EMBL/GenBank/DDBJ whole genome shotgun (WGS) entry which is preliminary data.</text>
</comment>
<gene>
    <name evidence="1" type="ORF">CUR37_04425</name>
</gene>
<reference evidence="1 2" key="1">
    <citation type="submission" date="2016-09" db="EMBL/GenBank/DDBJ databases">
        <authorList>
            <person name="Inglin R.C."/>
        </authorList>
    </citation>
    <scope>NUCLEOTIDE SEQUENCE [LARGE SCALE GENOMIC DNA]</scope>
    <source>
        <strain evidence="1 2">RI-517</strain>
    </source>
</reference>
<accession>A0AAX0VB98</accession>
<evidence type="ECO:0000313" key="2">
    <source>
        <dbReference type="Proteomes" id="UP000234349"/>
    </source>
</evidence>
<dbReference type="RefSeq" id="WP_099769402.1">
    <property type="nucleotide sequence ID" value="NZ_CP017275.1"/>
</dbReference>
<sequence length="118" mass="13727">MMNESLIQEFNDALSKKMKDNLDLYVEYGNELESKNLKREIKFILRHFVKKNLIVSENTHLNSSNECIDYNQDFNEVVDVKQKIISSGDDVDETFDSNKFEYFNKSEGAEISAPFCVV</sequence>
<dbReference type="Proteomes" id="UP000234349">
    <property type="component" value="Unassembled WGS sequence"/>
</dbReference>
<protein>
    <submittedName>
        <fullName evidence="1">Uncharacterized protein</fullName>
    </submittedName>
</protein>
<dbReference type="AlphaFoldDB" id="A0AAX0VB98"/>
<proteinExistence type="predicted"/>
<dbReference type="EMBL" id="MKGH01000017">
    <property type="protein sequence ID" value="PKX78427.1"/>
    <property type="molecule type" value="Genomic_DNA"/>
</dbReference>
<organism evidence="1 2">
    <name type="scientific">Latilactobacillus sakei</name>
    <name type="common">Lactobacillus sakei</name>
    <dbReference type="NCBI Taxonomy" id="1599"/>
    <lineage>
        <taxon>Bacteria</taxon>
        <taxon>Bacillati</taxon>
        <taxon>Bacillota</taxon>
        <taxon>Bacilli</taxon>
        <taxon>Lactobacillales</taxon>
        <taxon>Lactobacillaceae</taxon>
        <taxon>Latilactobacillus</taxon>
    </lineage>
</organism>
<name>A0AAX0VB98_LATSK</name>